<evidence type="ECO:0000313" key="7">
    <source>
        <dbReference type="Proteomes" id="UP000289340"/>
    </source>
</evidence>
<dbReference type="AlphaFoldDB" id="A0A0B2Q032"/>
<reference evidence="6 7" key="2">
    <citation type="submission" date="2018-09" db="EMBL/GenBank/DDBJ databases">
        <title>A high-quality reference genome of wild soybean provides a powerful tool to mine soybean genomes.</title>
        <authorList>
            <person name="Xie M."/>
            <person name="Chung C.Y.L."/>
            <person name="Li M.-W."/>
            <person name="Wong F.-L."/>
            <person name="Chan T.-F."/>
            <person name="Lam H.-M."/>
        </authorList>
    </citation>
    <scope>NUCLEOTIDE SEQUENCE [LARGE SCALE GENOMIC DNA]</scope>
    <source>
        <strain evidence="7">cv. W05</strain>
        <tissue evidence="6">Hypocotyl of etiolated seedlings</tissue>
    </source>
</reference>
<organism evidence="5">
    <name type="scientific">Glycine soja</name>
    <name type="common">Wild soybean</name>
    <dbReference type="NCBI Taxonomy" id="3848"/>
    <lineage>
        <taxon>Eukaryota</taxon>
        <taxon>Viridiplantae</taxon>
        <taxon>Streptophyta</taxon>
        <taxon>Embryophyta</taxon>
        <taxon>Tracheophyta</taxon>
        <taxon>Spermatophyta</taxon>
        <taxon>Magnoliopsida</taxon>
        <taxon>eudicotyledons</taxon>
        <taxon>Gunneridae</taxon>
        <taxon>Pentapetalae</taxon>
        <taxon>rosids</taxon>
        <taxon>fabids</taxon>
        <taxon>Fabales</taxon>
        <taxon>Fabaceae</taxon>
        <taxon>Papilionoideae</taxon>
        <taxon>50 kb inversion clade</taxon>
        <taxon>NPAAA clade</taxon>
        <taxon>indigoferoid/millettioid clade</taxon>
        <taxon>Phaseoleae</taxon>
        <taxon>Glycine</taxon>
        <taxon>Glycine subgen. Soja</taxon>
    </lineage>
</organism>
<dbReference type="Proteomes" id="UP000053555">
    <property type="component" value="Unassembled WGS sequence"/>
</dbReference>
<reference evidence="5" key="1">
    <citation type="submission" date="2014-07" db="EMBL/GenBank/DDBJ databases">
        <title>Identification of a novel salt tolerance gene in wild soybean by whole-genome sequencing.</title>
        <authorList>
            <person name="Lam H.-M."/>
            <person name="Qi X."/>
            <person name="Li M.-W."/>
            <person name="Liu X."/>
            <person name="Xie M."/>
            <person name="Ni M."/>
            <person name="Xu X."/>
        </authorList>
    </citation>
    <scope>NUCLEOTIDE SEQUENCE [LARGE SCALE GENOMIC DNA]</scope>
    <source>
        <tissue evidence="5">Root</tissue>
    </source>
</reference>
<evidence type="ECO:0000313" key="5">
    <source>
        <dbReference type="EMBL" id="KHN14971.1"/>
    </source>
</evidence>
<dbReference type="Pfam" id="PF18052">
    <property type="entry name" value="Rx_N"/>
    <property type="match status" value="1"/>
</dbReference>
<evidence type="ECO:0000313" key="6">
    <source>
        <dbReference type="EMBL" id="RZB47845.1"/>
    </source>
</evidence>
<dbReference type="GO" id="GO:0000166">
    <property type="term" value="F:nucleotide binding"/>
    <property type="evidence" value="ECO:0007669"/>
    <property type="project" value="UniProtKB-KW"/>
</dbReference>
<dbReference type="InterPro" id="IPR041118">
    <property type="entry name" value="Rx_N"/>
</dbReference>
<keyword evidence="3" id="KW-0611">Plant defense</keyword>
<dbReference type="GO" id="GO:0006952">
    <property type="term" value="P:defense response"/>
    <property type="evidence" value="ECO:0007669"/>
    <property type="project" value="UniProtKB-KW"/>
</dbReference>
<keyword evidence="2" id="KW-0547">Nucleotide-binding</keyword>
<protein>
    <submittedName>
        <fullName evidence="5">Putative disease resistance RPP13-like protein 1</fullName>
    </submittedName>
</protein>
<keyword evidence="1" id="KW-0677">Repeat</keyword>
<accession>A0A0B2Q032</accession>
<proteinExistence type="predicted"/>
<dbReference type="PANTHER" id="PTHR19338">
    <property type="entry name" value="TRANSLOCASE OF INNER MITOCHONDRIAL MEMBRANE 13 HOMOLOG"/>
    <property type="match status" value="1"/>
</dbReference>
<name>A0A0B2Q032_GLYSO</name>
<dbReference type="PANTHER" id="PTHR19338:SF73">
    <property type="entry name" value="DISEASE RESISTANCE PROTEIN RGA2-LIKE"/>
    <property type="match status" value="1"/>
</dbReference>
<dbReference type="EMBL" id="QZWG01000019">
    <property type="protein sequence ID" value="RZB47845.1"/>
    <property type="molecule type" value="Genomic_DNA"/>
</dbReference>
<dbReference type="Proteomes" id="UP000289340">
    <property type="component" value="Chromosome 19"/>
</dbReference>
<sequence>MAEYFVFDIAESLLRKLASSVYEEASRAYDLYEDVKGIKDTLSIVKGVLLDAEEKKEHKHGLREWLRQIQNVCLDAEDILGGFECQNLRKQVVKALGSTRMKVGHFFSSFNSLVFRLRMAHQIKNVRRRLDKIAADGNKFGLERIDVDHRLVQRREMTYSHVDASGVIGRDNDKDEIIKLLMQPHPNCDGDGDKSLCYSHSGYWRLREDHTCKVGVQ</sequence>
<gene>
    <name evidence="6" type="ORF">D0Y65_051421</name>
    <name evidence="5" type="ORF">glysoja_024091</name>
</gene>
<dbReference type="EMBL" id="KN661445">
    <property type="protein sequence ID" value="KHN14971.1"/>
    <property type="molecule type" value="Genomic_DNA"/>
</dbReference>
<evidence type="ECO:0000256" key="1">
    <source>
        <dbReference type="ARBA" id="ARBA00022737"/>
    </source>
</evidence>
<keyword evidence="7" id="KW-1185">Reference proteome</keyword>
<evidence type="ECO:0000259" key="4">
    <source>
        <dbReference type="Pfam" id="PF18052"/>
    </source>
</evidence>
<dbReference type="Gene3D" id="1.20.5.4130">
    <property type="match status" value="1"/>
</dbReference>
<evidence type="ECO:0000256" key="2">
    <source>
        <dbReference type="ARBA" id="ARBA00022741"/>
    </source>
</evidence>
<feature type="domain" description="Disease resistance N-terminal" evidence="4">
    <location>
        <begin position="11"/>
        <end position="98"/>
    </location>
</feature>
<evidence type="ECO:0000256" key="3">
    <source>
        <dbReference type="ARBA" id="ARBA00022821"/>
    </source>
</evidence>